<dbReference type="EMBL" id="JARGDL010000002">
    <property type="protein sequence ID" value="MDF1610933.1"/>
    <property type="molecule type" value="Genomic_DNA"/>
</dbReference>
<dbReference type="SUPFAM" id="SSF48452">
    <property type="entry name" value="TPR-like"/>
    <property type="match status" value="2"/>
</dbReference>
<evidence type="ECO:0000313" key="5">
    <source>
        <dbReference type="EMBL" id="MDF1610933.1"/>
    </source>
</evidence>
<keyword evidence="2 3" id="KW-0802">TPR repeat</keyword>
<dbReference type="AlphaFoldDB" id="A0AAE3TB47"/>
<feature type="chain" id="PRO_5042161911" evidence="4">
    <location>
        <begin position="20"/>
        <end position="381"/>
    </location>
</feature>
<feature type="signal peptide" evidence="4">
    <location>
        <begin position="1"/>
        <end position="19"/>
    </location>
</feature>
<dbReference type="InterPro" id="IPR011990">
    <property type="entry name" value="TPR-like_helical_dom_sf"/>
</dbReference>
<dbReference type="Gene3D" id="1.25.40.10">
    <property type="entry name" value="Tetratricopeptide repeat domain"/>
    <property type="match status" value="3"/>
</dbReference>
<dbReference type="Pfam" id="PF13181">
    <property type="entry name" value="TPR_8"/>
    <property type="match status" value="2"/>
</dbReference>
<dbReference type="PANTHER" id="PTHR44858">
    <property type="entry name" value="TETRATRICOPEPTIDE REPEAT PROTEIN 6"/>
    <property type="match status" value="1"/>
</dbReference>
<dbReference type="SMART" id="SM00028">
    <property type="entry name" value="TPR"/>
    <property type="match status" value="6"/>
</dbReference>
<comment type="caution">
    <text evidence="5">The sequence shown here is derived from an EMBL/GenBank/DDBJ whole genome shotgun (WGS) entry which is preliminary data.</text>
</comment>
<sequence length="381" mass="42846">MKRSIITLSIIGIALAFMAFECSSAELTGAKLYINQKQYAKAKEALEKEVAKNPMSDEGWYLLGYLNGEEGNYDKMLEAFDKSLKASKKFEKQIIDSKKYYWAATFNKGVSYFNSAAKATTQDSMKLMFNKAAEMFRVSTLCEPDSVAGYSNMAMVYINIQEYDKAIEPLQKAADLGKSPDAVAMLGQLYLEKYQKAKDAKDDAQANEFLNSALKVLEAGKAKYPDNGEILLRYSNALIAANKLDVAVNAFKEGVAKEPENKFYRYNYGVVLLNSGDFAGAEEQFKKAIEIDPKYANAIYNLGVTYVRWGTSFREEAEKKGETVDENKVKEKFNLALPHIKSYLEINPKEPALWELLGKIYANLGMKKESDEAFKKADENR</sequence>
<dbReference type="PROSITE" id="PS50005">
    <property type="entry name" value="TPR"/>
    <property type="match status" value="3"/>
</dbReference>
<feature type="repeat" description="TPR" evidence="3">
    <location>
        <begin position="262"/>
        <end position="295"/>
    </location>
</feature>
<dbReference type="InterPro" id="IPR019734">
    <property type="entry name" value="TPR_rpt"/>
</dbReference>
<reference evidence="5" key="1">
    <citation type="submission" date="2023-03" db="EMBL/GenBank/DDBJ databases">
        <title>Stygiobacter electus gen. nov., sp. nov., facultatively anaerobic thermotolerant bacterium of the class Ignavibacteria from a well of Yessentuki mineral water deposit.</title>
        <authorList>
            <person name="Podosokorskaya O.A."/>
            <person name="Elcheninov A.G."/>
            <person name="Petrova N.F."/>
            <person name="Zavarzina D.G."/>
            <person name="Kublanov I.V."/>
            <person name="Merkel A.Y."/>
        </authorList>
    </citation>
    <scope>NUCLEOTIDE SEQUENCE</scope>
    <source>
        <strain evidence="5">09-Me</strain>
    </source>
</reference>
<gene>
    <name evidence="5" type="ORF">P0M35_02115</name>
</gene>
<keyword evidence="1" id="KW-0677">Repeat</keyword>
<organism evidence="5 6">
    <name type="scientific">Stygiobacter electus</name>
    <dbReference type="NCBI Taxonomy" id="3032292"/>
    <lineage>
        <taxon>Bacteria</taxon>
        <taxon>Pseudomonadati</taxon>
        <taxon>Ignavibacteriota</taxon>
        <taxon>Ignavibacteria</taxon>
        <taxon>Ignavibacteriales</taxon>
        <taxon>Melioribacteraceae</taxon>
        <taxon>Stygiobacter</taxon>
    </lineage>
</organism>
<keyword evidence="6" id="KW-1185">Reference proteome</keyword>
<dbReference type="PANTHER" id="PTHR44858:SF1">
    <property type="entry name" value="UDP-N-ACETYLGLUCOSAMINE--PEPTIDE N-ACETYLGLUCOSAMINYLTRANSFERASE SPINDLY-RELATED"/>
    <property type="match status" value="1"/>
</dbReference>
<dbReference type="RefSeq" id="WP_321534699.1">
    <property type="nucleotide sequence ID" value="NZ_JARGDL010000002.1"/>
</dbReference>
<evidence type="ECO:0000256" key="3">
    <source>
        <dbReference type="PROSITE-ProRule" id="PRU00339"/>
    </source>
</evidence>
<evidence type="ECO:0000256" key="2">
    <source>
        <dbReference type="ARBA" id="ARBA00022803"/>
    </source>
</evidence>
<proteinExistence type="predicted"/>
<accession>A0AAE3TB47</accession>
<keyword evidence="4" id="KW-0732">Signal</keyword>
<dbReference type="Pfam" id="PF13432">
    <property type="entry name" value="TPR_16"/>
    <property type="match status" value="2"/>
</dbReference>
<name>A0AAE3TB47_9BACT</name>
<evidence type="ECO:0000313" key="6">
    <source>
        <dbReference type="Proteomes" id="UP001221302"/>
    </source>
</evidence>
<dbReference type="InterPro" id="IPR050498">
    <property type="entry name" value="Ycf3"/>
</dbReference>
<feature type="repeat" description="TPR" evidence="3">
    <location>
        <begin position="57"/>
        <end position="90"/>
    </location>
</feature>
<protein>
    <submittedName>
        <fullName evidence="5">Tetratricopeptide repeat protein</fullName>
    </submittedName>
</protein>
<evidence type="ECO:0000256" key="4">
    <source>
        <dbReference type="SAM" id="SignalP"/>
    </source>
</evidence>
<evidence type="ECO:0000256" key="1">
    <source>
        <dbReference type="ARBA" id="ARBA00022737"/>
    </source>
</evidence>
<feature type="repeat" description="TPR" evidence="3">
    <location>
        <begin position="147"/>
        <end position="180"/>
    </location>
</feature>
<dbReference type="Proteomes" id="UP001221302">
    <property type="component" value="Unassembled WGS sequence"/>
</dbReference>